<reference evidence="2 3" key="1">
    <citation type="submission" date="2016-04" db="EMBL/GenBank/DDBJ databases">
        <title>A degradative enzymes factory behind the ericoid mycorrhizal symbiosis.</title>
        <authorList>
            <consortium name="DOE Joint Genome Institute"/>
            <person name="Martino E."/>
            <person name="Morin E."/>
            <person name="Grelet G."/>
            <person name="Kuo A."/>
            <person name="Kohler A."/>
            <person name="Daghino S."/>
            <person name="Barry K."/>
            <person name="Choi C."/>
            <person name="Cichocki N."/>
            <person name="Clum A."/>
            <person name="Copeland A."/>
            <person name="Hainaut M."/>
            <person name="Haridas S."/>
            <person name="Labutti K."/>
            <person name="Lindquist E."/>
            <person name="Lipzen A."/>
            <person name="Khouja H.-R."/>
            <person name="Murat C."/>
            <person name="Ohm R."/>
            <person name="Olson A."/>
            <person name="Spatafora J."/>
            <person name="Veneault-Fourrey C."/>
            <person name="Henrissat B."/>
            <person name="Grigoriev I."/>
            <person name="Martin F."/>
            <person name="Perotto S."/>
        </authorList>
    </citation>
    <scope>NUCLEOTIDE SEQUENCE [LARGE SCALE GENOMIC DNA]</scope>
    <source>
        <strain evidence="2 3">E</strain>
    </source>
</reference>
<sequence>MFYLEDEEVVFLSPATSLASLAFLSLQVLRAIPCKRHLTIAKPTPLPSDSARRIHTTEQDLVINTQHLELIILRVFAHCGALWIGPPRLLCES</sequence>
<gene>
    <name evidence="2" type="ORF">K444DRAFT_384401</name>
</gene>
<keyword evidence="1" id="KW-0472">Membrane</keyword>
<organism evidence="2 3">
    <name type="scientific">Hyaloscypha bicolor E</name>
    <dbReference type="NCBI Taxonomy" id="1095630"/>
    <lineage>
        <taxon>Eukaryota</taxon>
        <taxon>Fungi</taxon>
        <taxon>Dikarya</taxon>
        <taxon>Ascomycota</taxon>
        <taxon>Pezizomycotina</taxon>
        <taxon>Leotiomycetes</taxon>
        <taxon>Helotiales</taxon>
        <taxon>Hyaloscyphaceae</taxon>
        <taxon>Hyaloscypha</taxon>
        <taxon>Hyaloscypha bicolor</taxon>
    </lineage>
</organism>
<keyword evidence="3" id="KW-1185">Reference proteome</keyword>
<evidence type="ECO:0000256" key="1">
    <source>
        <dbReference type="SAM" id="Phobius"/>
    </source>
</evidence>
<evidence type="ECO:0000313" key="3">
    <source>
        <dbReference type="Proteomes" id="UP000235371"/>
    </source>
</evidence>
<accession>A0A2J6TD62</accession>
<dbReference type="RefSeq" id="XP_024737871.1">
    <property type="nucleotide sequence ID" value="XM_024872368.1"/>
</dbReference>
<keyword evidence="1" id="KW-1133">Transmembrane helix</keyword>
<dbReference type="GeneID" id="36580449"/>
<dbReference type="AlphaFoldDB" id="A0A2J6TD62"/>
<dbReference type="EMBL" id="KZ613787">
    <property type="protein sequence ID" value="PMD60967.1"/>
    <property type="molecule type" value="Genomic_DNA"/>
</dbReference>
<evidence type="ECO:0000313" key="2">
    <source>
        <dbReference type="EMBL" id="PMD60967.1"/>
    </source>
</evidence>
<feature type="transmembrane region" description="Helical" evidence="1">
    <location>
        <begin position="12"/>
        <end position="32"/>
    </location>
</feature>
<dbReference type="InParanoid" id="A0A2J6TD62"/>
<proteinExistence type="predicted"/>
<protein>
    <submittedName>
        <fullName evidence="2">Uncharacterized protein</fullName>
    </submittedName>
</protein>
<name>A0A2J6TD62_9HELO</name>
<dbReference type="Proteomes" id="UP000235371">
    <property type="component" value="Unassembled WGS sequence"/>
</dbReference>
<keyword evidence="1" id="KW-0812">Transmembrane</keyword>